<dbReference type="PANTHER" id="PTHR30137">
    <property type="entry name" value="LUCIFERASE-LIKE MONOOXYGENASE"/>
    <property type="match status" value="1"/>
</dbReference>
<accession>A0A4R7TBU3</accession>
<dbReference type="Gene3D" id="3.20.20.30">
    <property type="entry name" value="Luciferase-like domain"/>
    <property type="match status" value="1"/>
</dbReference>
<dbReference type="GO" id="GO:0004497">
    <property type="term" value="F:monooxygenase activity"/>
    <property type="evidence" value="ECO:0007669"/>
    <property type="project" value="UniProtKB-KW"/>
</dbReference>
<dbReference type="RefSeq" id="WP_133979603.1">
    <property type="nucleotide sequence ID" value="NZ_SOCE01000001.1"/>
</dbReference>
<name>A0A4R7TBU3_9ACTN</name>
<keyword evidence="5" id="KW-1185">Reference proteome</keyword>
<dbReference type="InterPro" id="IPR050766">
    <property type="entry name" value="Bact_Lucif_Oxidored"/>
</dbReference>
<dbReference type="EMBL" id="SOCE01000001">
    <property type="protein sequence ID" value="TDU89552.1"/>
    <property type="molecule type" value="Genomic_DNA"/>
</dbReference>
<dbReference type="SUPFAM" id="SSF51679">
    <property type="entry name" value="Bacterial luciferase-like"/>
    <property type="match status" value="1"/>
</dbReference>
<evidence type="ECO:0000313" key="4">
    <source>
        <dbReference type="EMBL" id="TDU89552.1"/>
    </source>
</evidence>
<gene>
    <name evidence="4" type="ORF">EV138_3123</name>
</gene>
<dbReference type="InterPro" id="IPR011251">
    <property type="entry name" value="Luciferase-like_dom"/>
</dbReference>
<dbReference type="AlphaFoldDB" id="A0A4R7TBU3"/>
<comment type="caution">
    <text evidence="4">The sequence shown here is derived from an EMBL/GenBank/DDBJ whole genome shotgun (WGS) entry which is preliminary data.</text>
</comment>
<evidence type="ECO:0000256" key="1">
    <source>
        <dbReference type="ARBA" id="ARBA00023002"/>
    </source>
</evidence>
<dbReference type="PANTHER" id="PTHR30137:SF8">
    <property type="entry name" value="BLR5498 PROTEIN"/>
    <property type="match status" value="1"/>
</dbReference>
<evidence type="ECO:0000259" key="3">
    <source>
        <dbReference type="Pfam" id="PF00296"/>
    </source>
</evidence>
<evidence type="ECO:0000256" key="2">
    <source>
        <dbReference type="ARBA" id="ARBA00023033"/>
    </source>
</evidence>
<evidence type="ECO:0000313" key="5">
    <source>
        <dbReference type="Proteomes" id="UP000295151"/>
    </source>
</evidence>
<keyword evidence="1" id="KW-0560">Oxidoreductase</keyword>
<dbReference type="Pfam" id="PF00296">
    <property type="entry name" value="Bac_luciferase"/>
    <property type="match status" value="1"/>
</dbReference>
<dbReference type="Proteomes" id="UP000295151">
    <property type="component" value="Unassembled WGS sequence"/>
</dbReference>
<dbReference type="InterPro" id="IPR036661">
    <property type="entry name" value="Luciferase-like_sf"/>
</dbReference>
<proteinExistence type="predicted"/>
<organism evidence="4 5">
    <name type="scientific">Kribbella voronezhensis</name>
    <dbReference type="NCBI Taxonomy" id="2512212"/>
    <lineage>
        <taxon>Bacteria</taxon>
        <taxon>Bacillati</taxon>
        <taxon>Actinomycetota</taxon>
        <taxon>Actinomycetes</taxon>
        <taxon>Propionibacteriales</taxon>
        <taxon>Kribbellaceae</taxon>
        <taxon>Kribbella</taxon>
    </lineage>
</organism>
<keyword evidence="2 4" id="KW-0503">Monooxygenase</keyword>
<dbReference type="GO" id="GO:0005829">
    <property type="term" value="C:cytosol"/>
    <property type="evidence" value="ECO:0007669"/>
    <property type="project" value="TreeGrafter"/>
</dbReference>
<sequence>MQFGVFTVGDVTKDPVSGRTLSEAERIQQMVTVALKAEEVGLDVFATGEHHNPPFVPSSPTTLLGFIAAKTSKILLSTSTTLITTNDPVKIAEDYAMLQHLADGRVDLMMGRGNTGPVYPWFGQDIRDGIALAVENYALLRRLWREDVVSWEGKFRTPLEGFTSTPRPFDGVPPFVWHGSIRSPEIAEQAAYYGDGFFHNNIFWPAEHTARLVNYYRQRFEHYGHGAADQAIVGLGGQVFMRKNSQDARTEYRPYFDHSPIYGGGPSMEDTMEQTPLSVGSPQEIIERTLTFREKFGDYQRQLFIADHAGLPLKTVLEQMDILGEEVVPVLRKEFDSLRPAHVPEAPTHASLKAAAERARALETVSPAVAGIEETK</sequence>
<protein>
    <submittedName>
        <fullName evidence="4">Putative FMN-dependent luciferase-like monooxygenase</fullName>
    </submittedName>
</protein>
<dbReference type="GO" id="GO:0016705">
    <property type="term" value="F:oxidoreductase activity, acting on paired donors, with incorporation or reduction of molecular oxygen"/>
    <property type="evidence" value="ECO:0007669"/>
    <property type="project" value="InterPro"/>
</dbReference>
<dbReference type="CDD" id="cd01097">
    <property type="entry name" value="Tetrahydromethanopterin_reductase"/>
    <property type="match status" value="1"/>
</dbReference>
<dbReference type="OrthoDB" id="9776438at2"/>
<dbReference type="NCBIfam" id="TIGR04036">
    <property type="entry name" value="LLM_CE1758_fam"/>
    <property type="match status" value="1"/>
</dbReference>
<feature type="domain" description="Luciferase-like" evidence="3">
    <location>
        <begin position="1"/>
        <end position="295"/>
    </location>
</feature>
<reference evidence="4 5" key="1">
    <citation type="submission" date="2019-03" db="EMBL/GenBank/DDBJ databases">
        <title>Genomic Encyclopedia of Type Strains, Phase III (KMG-III): the genomes of soil and plant-associated and newly described type strains.</title>
        <authorList>
            <person name="Whitman W."/>
        </authorList>
    </citation>
    <scope>NUCLEOTIDE SEQUENCE [LARGE SCALE GENOMIC DNA]</scope>
    <source>
        <strain evidence="4 5">VKM Ac-2575</strain>
    </source>
</reference>
<dbReference type="InterPro" id="IPR023934">
    <property type="entry name" value="LLM_FMN-dep_put"/>
</dbReference>